<dbReference type="PANTHER" id="PTHR22916:SF51">
    <property type="entry name" value="GLYCOSYLTRANSFERASE EPSH-RELATED"/>
    <property type="match status" value="1"/>
</dbReference>
<evidence type="ECO:0000313" key="4">
    <source>
        <dbReference type="EMBL" id="MCZ3845427.1"/>
    </source>
</evidence>
<dbReference type="InterPro" id="IPR001173">
    <property type="entry name" value="Glyco_trans_2-like"/>
</dbReference>
<dbReference type="PANTHER" id="PTHR22916">
    <property type="entry name" value="GLYCOSYLTRANSFERASE"/>
    <property type="match status" value="1"/>
</dbReference>
<feature type="domain" description="Glycosyltransferase 2-like" evidence="3">
    <location>
        <begin position="6"/>
        <end position="172"/>
    </location>
</feature>
<comment type="caution">
    <text evidence="4">The sequence shown here is derived from an EMBL/GenBank/DDBJ whole genome shotgun (WGS) entry which is preliminary data.</text>
</comment>
<gene>
    <name evidence="4" type="ORF">L2422_07985</name>
</gene>
<dbReference type="AlphaFoldDB" id="A0AAP3GY40"/>
<dbReference type="SUPFAM" id="SSF53448">
    <property type="entry name" value="Nucleotide-diphospho-sugar transferases"/>
    <property type="match status" value="1"/>
</dbReference>
<name>A0AAP3GY40_9LACO</name>
<dbReference type="Gene3D" id="3.90.550.10">
    <property type="entry name" value="Spore Coat Polysaccharide Biosynthesis Protein SpsA, Chain A"/>
    <property type="match status" value="1"/>
</dbReference>
<proteinExistence type="predicted"/>
<organism evidence="4 5">
    <name type="scientific">Lactobacillus mulieris</name>
    <dbReference type="NCBI Taxonomy" id="2508708"/>
    <lineage>
        <taxon>Bacteria</taxon>
        <taxon>Bacillati</taxon>
        <taxon>Bacillota</taxon>
        <taxon>Bacilli</taxon>
        <taxon>Lactobacillales</taxon>
        <taxon>Lactobacillaceae</taxon>
        <taxon>Lactobacillus</taxon>
    </lineage>
</organism>
<keyword evidence="1" id="KW-0328">Glycosyltransferase</keyword>
<accession>A0AAP3GY40</accession>
<dbReference type="RefSeq" id="WP_006585812.1">
    <property type="nucleotide sequence ID" value="NZ_CABMGH010000030.1"/>
</dbReference>
<dbReference type="Pfam" id="PF00535">
    <property type="entry name" value="Glycos_transf_2"/>
    <property type="match status" value="1"/>
</dbReference>
<reference evidence="4" key="1">
    <citation type="submission" date="2022-01" db="EMBL/GenBank/DDBJ databases">
        <title>VMRC isolate genome collection.</title>
        <authorList>
            <person name="France M."/>
            <person name="Rutt L."/>
            <person name="Humphrys M."/>
            <person name="Ravel J."/>
        </authorList>
    </citation>
    <scope>NUCLEOTIDE SEQUENCE</scope>
    <source>
        <strain evidence="4">C0127B5</strain>
    </source>
</reference>
<evidence type="ECO:0000256" key="1">
    <source>
        <dbReference type="ARBA" id="ARBA00022676"/>
    </source>
</evidence>
<dbReference type="GO" id="GO:0016757">
    <property type="term" value="F:glycosyltransferase activity"/>
    <property type="evidence" value="ECO:0007669"/>
    <property type="project" value="UniProtKB-KW"/>
</dbReference>
<evidence type="ECO:0000313" key="5">
    <source>
        <dbReference type="Proteomes" id="UP001213015"/>
    </source>
</evidence>
<dbReference type="EMBL" id="JAKHLF010000018">
    <property type="protein sequence ID" value="MCZ3845427.1"/>
    <property type="molecule type" value="Genomic_DNA"/>
</dbReference>
<keyword evidence="2" id="KW-0808">Transferase</keyword>
<sequence length="338" mass="39509">MKKVLSIIVPCYNSEDYLEKCVNSLVAIRDDVEIILVDDGSKDKTPELIDQFAQKYPEQIIPIHQANAGHGGALNKGFSIASGEYIKVVDSDDWVDYGAYLEIVTFLKHLIQKKQSVDLLISNYVYDKVGAKHKKVVHFPHLPKNKFFGWDDVKLYLGQYLMMHSLIYRREVITNRAHLQLPTHVSYDDNIYVFEPLRHVRKMYYLDVNFYHYFIGREDQSVNESVMLKKIDQQLLINKRMIKFYAEHIDPNTSLGKYMKFYLEIITAVSSIILIRGKKSEYIEKKDELWQYIKIKNPKLYHSLKRRPLGICMNLPTRLGNKIASGFYIVAHLVYGFN</sequence>
<dbReference type="InterPro" id="IPR029044">
    <property type="entry name" value="Nucleotide-diphossugar_trans"/>
</dbReference>
<evidence type="ECO:0000256" key="2">
    <source>
        <dbReference type="ARBA" id="ARBA00022679"/>
    </source>
</evidence>
<evidence type="ECO:0000259" key="3">
    <source>
        <dbReference type="Pfam" id="PF00535"/>
    </source>
</evidence>
<protein>
    <submittedName>
        <fullName evidence="4">Glycosyltransferase</fullName>
    </submittedName>
</protein>
<dbReference type="Proteomes" id="UP001213015">
    <property type="component" value="Unassembled WGS sequence"/>
</dbReference>
<dbReference type="CDD" id="cd00761">
    <property type="entry name" value="Glyco_tranf_GTA_type"/>
    <property type="match status" value="1"/>
</dbReference>